<evidence type="ECO:0000256" key="2">
    <source>
        <dbReference type="ARBA" id="ARBA00023043"/>
    </source>
</evidence>
<name>A0A1S3HNF5_LINAN</name>
<proteinExistence type="predicted"/>
<evidence type="ECO:0000256" key="1">
    <source>
        <dbReference type="ARBA" id="ARBA00022737"/>
    </source>
</evidence>
<dbReference type="PANTHER" id="PTHR24198">
    <property type="entry name" value="ANKYRIN REPEAT AND PROTEIN KINASE DOMAIN-CONTAINING PROTEIN"/>
    <property type="match status" value="1"/>
</dbReference>
<accession>A0A1S3HNF5</accession>
<feature type="compositionally biased region" description="Pro residues" evidence="4">
    <location>
        <begin position="743"/>
        <end position="775"/>
    </location>
</feature>
<gene>
    <name evidence="6" type="primary">LOC106156736</name>
</gene>
<feature type="compositionally biased region" description="Gly residues" evidence="4">
    <location>
        <begin position="882"/>
        <end position="895"/>
    </location>
</feature>
<feature type="region of interest" description="Disordered" evidence="4">
    <location>
        <begin position="868"/>
        <end position="946"/>
    </location>
</feature>
<evidence type="ECO:0000313" key="5">
    <source>
        <dbReference type="Proteomes" id="UP000085678"/>
    </source>
</evidence>
<evidence type="ECO:0000313" key="6">
    <source>
        <dbReference type="RefSeq" id="XP_013387593.1"/>
    </source>
</evidence>
<feature type="repeat" description="ANK" evidence="3">
    <location>
        <begin position="210"/>
        <end position="242"/>
    </location>
</feature>
<evidence type="ECO:0000256" key="4">
    <source>
        <dbReference type="SAM" id="MobiDB-lite"/>
    </source>
</evidence>
<dbReference type="InParanoid" id="A0A1S3HNF5"/>
<dbReference type="Pfam" id="PF12796">
    <property type="entry name" value="Ank_2"/>
    <property type="match status" value="3"/>
</dbReference>
<feature type="compositionally biased region" description="Pro residues" evidence="4">
    <location>
        <begin position="929"/>
        <end position="940"/>
    </location>
</feature>
<feature type="repeat" description="ANK" evidence="3">
    <location>
        <begin position="349"/>
        <end position="381"/>
    </location>
</feature>
<dbReference type="SUPFAM" id="SSF48403">
    <property type="entry name" value="Ankyrin repeat"/>
    <property type="match status" value="1"/>
</dbReference>
<feature type="compositionally biased region" description="Basic residues" evidence="4">
    <location>
        <begin position="661"/>
        <end position="672"/>
    </location>
</feature>
<feature type="compositionally biased region" description="Polar residues" evidence="4">
    <location>
        <begin position="452"/>
        <end position="464"/>
    </location>
</feature>
<reference evidence="6" key="1">
    <citation type="submission" date="2025-08" db="UniProtKB">
        <authorList>
            <consortium name="RefSeq"/>
        </authorList>
    </citation>
    <scope>IDENTIFICATION</scope>
    <source>
        <tissue evidence="6">Gonads</tissue>
    </source>
</reference>
<organism evidence="5 6">
    <name type="scientific">Lingula anatina</name>
    <name type="common">Brachiopod</name>
    <name type="synonym">Lingula unguis</name>
    <dbReference type="NCBI Taxonomy" id="7574"/>
    <lineage>
        <taxon>Eukaryota</taxon>
        <taxon>Metazoa</taxon>
        <taxon>Spiralia</taxon>
        <taxon>Lophotrochozoa</taxon>
        <taxon>Brachiopoda</taxon>
        <taxon>Linguliformea</taxon>
        <taxon>Lingulata</taxon>
        <taxon>Lingulida</taxon>
        <taxon>Linguloidea</taxon>
        <taxon>Lingulidae</taxon>
        <taxon>Lingula</taxon>
    </lineage>
</organism>
<dbReference type="RefSeq" id="XP_013387593.1">
    <property type="nucleotide sequence ID" value="XM_013532139.1"/>
</dbReference>
<dbReference type="Proteomes" id="UP000085678">
    <property type="component" value="Unplaced"/>
</dbReference>
<dbReference type="InterPro" id="IPR036770">
    <property type="entry name" value="Ankyrin_rpt-contain_sf"/>
</dbReference>
<dbReference type="PROSITE" id="PS50088">
    <property type="entry name" value="ANK_REPEAT"/>
    <property type="match status" value="4"/>
</dbReference>
<feature type="repeat" description="ANK" evidence="3">
    <location>
        <begin position="144"/>
        <end position="176"/>
    </location>
</feature>
<dbReference type="OrthoDB" id="539213at2759"/>
<dbReference type="GeneID" id="106156736"/>
<dbReference type="PANTHER" id="PTHR24198:SF165">
    <property type="entry name" value="ANKYRIN REPEAT-CONTAINING PROTEIN-RELATED"/>
    <property type="match status" value="1"/>
</dbReference>
<dbReference type="Gene3D" id="1.25.40.20">
    <property type="entry name" value="Ankyrin repeat-containing domain"/>
    <property type="match status" value="2"/>
</dbReference>
<keyword evidence="2 3" id="KW-0040">ANK repeat</keyword>
<feature type="compositionally biased region" description="Polar residues" evidence="4">
    <location>
        <begin position="498"/>
        <end position="509"/>
    </location>
</feature>
<evidence type="ECO:0000256" key="3">
    <source>
        <dbReference type="PROSITE-ProRule" id="PRU00023"/>
    </source>
</evidence>
<keyword evidence="5" id="KW-1185">Reference proteome</keyword>
<sequence>MVIKRKDFQKAAAFINEFLLKLGEGVECAELRDSLNLTLLYMQRYYRTLRLRSQSRERTDNQNEQNLGMSMRGLSPMTPFRDVPDKFHWRWINIDSPKVSGSLPLEGDLVTLPLVIQAAKQGDIELIEQLLEKDKRCIDQTDSHGRTCVMYAVHFKQNEALKILLDNGADVNAVAYDGSTAVHRACCDGHHEALRILIDHQADLTTGDCMGRAPVHWAVSVPEQDCLKLLLEHEVSINVRDKDGMTPSMWTCRMDHIQHFELLTSVDDQWSSGDGLERDNHGKTWMHWSVRKTEPLECLQTFLTQESAAIKDDEGKTVMLTAAEQGSVVAMKTVLEIGGEDVIYDEDNQGRTSLHLATIGGHGECINFLLEHGVDLSKCDKSNATAMDYAKARHLNYSMMILSAYQRQRDKQNRKIQGNSSPEHDQSDEENKDNNLTNKHQVAPPHPPSHPKSGTTPKQQNVKQQHWGHMVAPEEQDSGHSTQGETEKPNTSDKEITQDNGVGETSTGQMMRMESVESTEDENNNEGKQQPGQEQAPDDEEDHSVSIGGMDVSDCEGEEEQRERPTTPHPQKRHLPSPPTAPPRHHIPTPMGSALSPVPVPPVPTQAVGQISHPPPLKDVRAGNQNNLQGPAVPEPRKMPVPPPQLMPLGTPMSQEDPNKGNKKTKKKKKGKDMKGEQGGAELAPVRGYTAPIQAPLPQHHPVSPAGGLQPPKGGPGVHMQKNGPPQDQRMSPEGQWFDDQQQPPPRPGAPLPPHSPLPAPPHGRPAGAPLPPPARNGGGQQPLHTVHQGPRLQRMESEENLSALDLDDSESSGQQLAMYEQGVPVVPNGPNSRYPPPNYHGPLARDQGRHLMGQRQTMEVVKMHPQGMPRSAPPGMRGGHHGPGQGHNGPGQGYHQGQYGHPNQHSGPPYPLAPPVGGQRQQGYGRGMPPPPIHPPHPPMMGNRH</sequence>
<dbReference type="PROSITE" id="PS50297">
    <property type="entry name" value="ANK_REP_REGION"/>
    <property type="match status" value="4"/>
</dbReference>
<feature type="repeat" description="ANK" evidence="3">
    <location>
        <begin position="177"/>
        <end position="209"/>
    </location>
</feature>
<feature type="region of interest" description="Disordered" evidence="4">
    <location>
        <begin position="408"/>
        <end position="815"/>
    </location>
</feature>
<feature type="compositionally biased region" description="Basic and acidic residues" evidence="4">
    <location>
        <begin position="485"/>
        <end position="497"/>
    </location>
</feature>
<dbReference type="KEGG" id="lak:106156736"/>
<dbReference type="SMART" id="SM00248">
    <property type="entry name" value="ANK"/>
    <property type="match status" value="6"/>
</dbReference>
<feature type="compositionally biased region" description="Low complexity" evidence="4">
    <location>
        <begin position="896"/>
        <end position="906"/>
    </location>
</feature>
<keyword evidence="1" id="KW-0677">Repeat</keyword>
<dbReference type="InterPro" id="IPR002110">
    <property type="entry name" value="Ankyrin_rpt"/>
</dbReference>
<protein>
    <submittedName>
        <fullName evidence="6">Uncharacterized protein LOC106156736</fullName>
    </submittedName>
</protein>
<dbReference type="AlphaFoldDB" id="A0A1S3HNF5"/>